<dbReference type="GO" id="GO:0019867">
    <property type="term" value="C:outer membrane"/>
    <property type="evidence" value="ECO:0007669"/>
    <property type="project" value="InterPro"/>
</dbReference>
<keyword evidence="3" id="KW-0812">Transmembrane</keyword>
<reference evidence="8" key="1">
    <citation type="submission" date="2012-02" db="EMBL/GenBank/DDBJ databases">
        <title>The complete genome of Echinicola vietnamensis DSM 17526.</title>
        <authorList>
            <person name="Lucas S."/>
            <person name="Copeland A."/>
            <person name="Lapidus A."/>
            <person name="Glavina del Rio T."/>
            <person name="Dalin E."/>
            <person name="Tice H."/>
            <person name="Bruce D."/>
            <person name="Goodwin L."/>
            <person name="Pitluck S."/>
            <person name="Peters L."/>
            <person name="Ovchinnikova G."/>
            <person name="Teshima H."/>
            <person name="Kyrpides N."/>
            <person name="Mavromatis K."/>
            <person name="Ivanova N."/>
            <person name="Brettin T."/>
            <person name="Detter J.C."/>
            <person name="Han C."/>
            <person name="Larimer F."/>
            <person name="Land M."/>
            <person name="Hauser L."/>
            <person name="Markowitz V."/>
            <person name="Cheng J.-F."/>
            <person name="Hugenholtz P."/>
            <person name="Woyke T."/>
            <person name="Wu D."/>
            <person name="Brambilla E."/>
            <person name="Klenk H.-P."/>
            <person name="Eisen J.A."/>
        </authorList>
    </citation>
    <scope>NUCLEOTIDE SEQUENCE [LARGE SCALE GENOMIC DNA]</scope>
    <source>
        <strain evidence="8">DSM 17526 / LMG 23754 / KMM 6221</strain>
    </source>
</reference>
<dbReference type="KEGG" id="evi:Echvi_2309"/>
<keyword evidence="2" id="KW-1134">Transmembrane beta strand</keyword>
<dbReference type="HOGENOM" id="CLU_044184_0_0_10"/>
<dbReference type="Pfam" id="PF01103">
    <property type="entry name" value="Omp85"/>
    <property type="match status" value="1"/>
</dbReference>
<evidence type="ECO:0000256" key="4">
    <source>
        <dbReference type="ARBA" id="ARBA00023136"/>
    </source>
</evidence>
<dbReference type="Gene3D" id="2.40.160.50">
    <property type="entry name" value="membrane protein fhac: a member of the omp85/tpsb transporter family"/>
    <property type="match status" value="1"/>
</dbReference>
<dbReference type="InterPro" id="IPR000184">
    <property type="entry name" value="Bac_surfAg_D15"/>
</dbReference>
<dbReference type="InterPro" id="IPR034746">
    <property type="entry name" value="POTRA"/>
</dbReference>
<dbReference type="eggNOG" id="COG4775">
    <property type="taxonomic scope" value="Bacteria"/>
</dbReference>
<dbReference type="Pfam" id="PF07244">
    <property type="entry name" value="POTRA"/>
    <property type="match status" value="1"/>
</dbReference>
<dbReference type="PATRIC" id="fig|926556.3.peg.2432"/>
<feature type="chain" id="PRO_5003942019" evidence="5">
    <location>
        <begin position="36"/>
        <end position="494"/>
    </location>
</feature>
<name>L0FZ44_ECHVK</name>
<evidence type="ECO:0000313" key="8">
    <source>
        <dbReference type="Proteomes" id="UP000010796"/>
    </source>
</evidence>
<dbReference type="AlphaFoldDB" id="L0FZ44"/>
<evidence type="ECO:0000256" key="3">
    <source>
        <dbReference type="ARBA" id="ARBA00022692"/>
    </source>
</evidence>
<keyword evidence="4" id="KW-0472">Membrane</keyword>
<evidence type="ECO:0000313" key="7">
    <source>
        <dbReference type="EMBL" id="AGA78557.1"/>
    </source>
</evidence>
<dbReference type="PANTHER" id="PTHR12815:SF18">
    <property type="entry name" value="SORTING AND ASSEMBLY MACHINERY COMPONENT 50 HOMOLOG"/>
    <property type="match status" value="1"/>
</dbReference>
<protein>
    <submittedName>
        <fullName evidence="7">Outer membrane protein/protective antigen OMA87</fullName>
    </submittedName>
</protein>
<dbReference type="EMBL" id="CP003346">
    <property type="protein sequence ID" value="AGA78557.1"/>
    <property type="molecule type" value="Genomic_DNA"/>
</dbReference>
<dbReference type="PANTHER" id="PTHR12815">
    <property type="entry name" value="SORTING AND ASSEMBLY MACHINERY SAMM50 PROTEIN FAMILY MEMBER"/>
    <property type="match status" value="1"/>
</dbReference>
<keyword evidence="8" id="KW-1185">Reference proteome</keyword>
<evidence type="ECO:0000256" key="2">
    <source>
        <dbReference type="ARBA" id="ARBA00022452"/>
    </source>
</evidence>
<dbReference type="PROSITE" id="PS51779">
    <property type="entry name" value="POTRA"/>
    <property type="match status" value="1"/>
</dbReference>
<feature type="domain" description="POTRA" evidence="6">
    <location>
        <begin position="54"/>
        <end position="130"/>
    </location>
</feature>
<organism evidence="7 8">
    <name type="scientific">Echinicola vietnamensis (strain DSM 17526 / LMG 23754 / KMM 6221)</name>
    <dbReference type="NCBI Taxonomy" id="926556"/>
    <lineage>
        <taxon>Bacteria</taxon>
        <taxon>Pseudomonadati</taxon>
        <taxon>Bacteroidota</taxon>
        <taxon>Cytophagia</taxon>
        <taxon>Cytophagales</taxon>
        <taxon>Cyclobacteriaceae</taxon>
        <taxon>Echinicola</taxon>
    </lineage>
</organism>
<evidence type="ECO:0000256" key="1">
    <source>
        <dbReference type="ARBA" id="ARBA00004370"/>
    </source>
</evidence>
<dbReference type="Gene3D" id="3.10.20.310">
    <property type="entry name" value="membrane protein fhac"/>
    <property type="match status" value="1"/>
</dbReference>
<comment type="subcellular location">
    <subcellularLocation>
        <location evidence="1">Membrane</location>
    </subcellularLocation>
</comment>
<feature type="signal peptide" evidence="5">
    <location>
        <begin position="1"/>
        <end position="35"/>
    </location>
</feature>
<dbReference type="STRING" id="926556.Echvi_2309"/>
<dbReference type="RefSeq" id="WP_015266115.1">
    <property type="nucleotide sequence ID" value="NC_019904.1"/>
</dbReference>
<gene>
    <name evidence="7" type="ordered locus">Echvi_2309</name>
</gene>
<dbReference type="Proteomes" id="UP000010796">
    <property type="component" value="Chromosome"/>
</dbReference>
<keyword evidence="5" id="KW-0732">Signal</keyword>
<proteinExistence type="predicted"/>
<evidence type="ECO:0000259" key="6">
    <source>
        <dbReference type="PROSITE" id="PS51779"/>
    </source>
</evidence>
<dbReference type="InterPro" id="IPR039910">
    <property type="entry name" value="D15-like"/>
</dbReference>
<dbReference type="InterPro" id="IPR010827">
    <property type="entry name" value="BamA/TamA_POTRA"/>
</dbReference>
<accession>L0FZ44</accession>
<sequence length="494" mass="57454">MKQIRFSIPQKYIKKARLLLCFFGLVLIHGTRALGQDGDSTAQTANSLQIPEKVTVNNVFIIGNEKTRKNIILREMDVAPGVVYDWEEFLAMIKTDQQRIYNLQLFTSVEITPLFVEDEEVELLVSVKERWYVIPSIIFDLADRNFSEWWINQNRDLSRVNYGLKLNHNNVGGRNEKLRVMGQLGFTQAFDLVYSIPYIDKDQEHGLALRVNYNTNKTIAVKSAYNKQVFYTNEEEEILRKNIGATVQYTYRGNFYNFNYLTLGFSNTKIHEDVLTQNPNYFLNDSTRQKYFYASYYFKHDRRDNVAYATQGELINVGVTRYGLFTNDDVNETEISLIANKYFRFNDKTHFVTGISASSYLSSRQPYTLVRGIGYAPDFIRGYEINVIEGQQTIIHKNSFRYKLLDVAYDISKLIPIEEFSTFPIRAYISANFDHGYVNDRNHIPENVALTNTYLYGYGLGLDLVTFYDQVFRFEYSVNSQQVGSFFINIKAPL</sequence>
<evidence type="ECO:0000256" key="5">
    <source>
        <dbReference type="SAM" id="SignalP"/>
    </source>
</evidence>